<sequence>MRPTAVYASGCLPEGKRGWSGGRAREHQVDPGPLVHRRALERLLVDHFARRQIAVIAVGNFAELETGFIQGIPGLFQVQVD</sequence>
<proteinExistence type="predicted"/>
<reference evidence="1 2" key="1">
    <citation type="journal article" date="2016" name="Nat. Commun.">
        <title>Thousands of microbial genomes shed light on interconnected biogeochemical processes in an aquifer system.</title>
        <authorList>
            <person name="Anantharaman K."/>
            <person name="Brown C.T."/>
            <person name="Hug L.A."/>
            <person name="Sharon I."/>
            <person name="Castelle C.J."/>
            <person name="Probst A.J."/>
            <person name="Thomas B.C."/>
            <person name="Singh A."/>
            <person name="Wilkins M.J."/>
            <person name="Karaoz U."/>
            <person name="Brodie E.L."/>
            <person name="Williams K.H."/>
            <person name="Hubbard S.S."/>
            <person name="Banfield J.F."/>
        </authorList>
    </citation>
    <scope>NUCLEOTIDE SEQUENCE [LARGE SCALE GENOMIC DNA]</scope>
</reference>
<name>A0A1F5YE06_9BACT</name>
<dbReference type="EMBL" id="MFIV01000150">
    <property type="protein sequence ID" value="OGF98216.1"/>
    <property type="molecule type" value="Genomic_DNA"/>
</dbReference>
<dbReference type="AlphaFoldDB" id="A0A1F5YE06"/>
<evidence type="ECO:0000313" key="2">
    <source>
        <dbReference type="Proteomes" id="UP000176992"/>
    </source>
</evidence>
<accession>A0A1F5YE06</accession>
<protein>
    <submittedName>
        <fullName evidence="1">Uncharacterized protein</fullName>
    </submittedName>
</protein>
<dbReference type="Proteomes" id="UP000176992">
    <property type="component" value="Unassembled WGS sequence"/>
</dbReference>
<comment type="caution">
    <text evidence="1">The sequence shown here is derived from an EMBL/GenBank/DDBJ whole genome shotgun (WGS) entry which is preliminary data.</text>
</comment>
<organism evidence="1 2">
    <name type="scientific">Candidatus Glassbacteria bacterium GWA2_58_10</name>
    <dbReference type="NCBI Taxonomy" id="1817865"/>
    <lineage>
        <taxon>Bacteria</taxon>
        <taxon>Candidatus Glassiibacteriota</taxon>
    </lineage>
</organism>
<evidence type="ECO:0000313" key="1">
    <source>
        <dbReference type="EMBL" id="OGF98216.1"/>
    </source>
</evidence>
<gene>
    <name evidence="1" type="ORF">A2Z86_05315</name>
</gene>